<evidence type="ECO:0000313" key="10">
    <source>
        <dbReference type="Proteomes" id="UP001165120"/>
    </source>
</evidence>
<name>A0A9W6SVQ2_CANBO</name>
<comment type="similarity">
    <text evidence="2">Belongs to the amino acid/polyamine transporter 2 family.</text>
</comment>
<proteinExistence type="inferred from homology"/>
<comment type="caution">
    <text evidence="9">The sequence shown here is derived from an EMBL/GenBank/DDBJ whole genome shotgun (WGS) entry which is preliminary data.</text>
</comment>
<dbReference type="GO" id="GO:0005313">
    <property type="term" value="F:L-glutamate transmembrane transporter activity"/>
    <property type="evidence" value="ECO:0007669"/>
    <property type="project" value="TreeGrafter"/>
</dbReference>
<evidence type="ECO:0000259" key="8">
    <source>
        <dbReference type="Pfam" id="PF01490"/>
    </source>
</evidence>
<dbReference type="EMBL" id="BSXN01000294">
    <property type="protein sequence ID" value="GME67974.1"/>
    <property type="molecule type" value="Genomic_DNA"/>
</dbReference>
<reference evidence="9" key="1">
    <citation type="submission" date="2023-04" db="EMBL/GenBank/DDBJ databases">
        <title>Candida boidinii NBRC 10035.</title>
        <authorList>
            <person name="Ichikawa N."/>
            <person name="Sato H."/>
            <person name="Tonouchi N."/>
        </authorList>
    </citation>
    <scope>NUCLEOTIDE SEQUENCE</scope>
    <source>
        <strain evidence="9">NBRC 10035</strain>
    </source>
</reference>
<organism evidence="9 10">
    <name type="scientific">Candida boidinii</name>
    <name type="common">Yeast</name>
    <dbReference type="NCBI Taxonomy" id="5477"/>
    <lineage>
        <taxon>Eukaryota</taxon>
        <taxon>Fungi</taxon>
        <taxon>Dikarya</taxon>
        <taxon>Ascomycota</taxon>
        <taxon>Saccharomycotina</taxon>
        <taxon>Pichiomycetes</taxon>
        <taxon>Pichiales</taxon>
        <taxon>Pichiaceae</taxon>
        <taxon>Ogataea</taxon>
        <taxon>Ogataea/Candida clade</taxon>
    </lineage>
</organism>
<feature type="transmembrane region" description="Helical" evidence="7">
    <location>
        <begin position="382"/>
        <end position="400"/>
    </location>
</feature>
<comment type="subcellular location">
    <subcellularLocation>
        <location evidence="1">Membrane</location>
        <topology evidence="1">Multi-pass membrane protein</topology>
    </subcellularLocation>
</comment>
<keyword evidence="5 7" id="KW-0472">Membrane</keyword>
<dbReference type="GO" id="GO:0005290">
    <property type="term" value="F:L-histidine transmembrane transporter activity"/>
    <property type="evidence" value="ECO:0007669"/>
    <property type="project" value="TreeGrafter"/>
</dbReference>
<protein>
    <submittedName>
        <fullName evidence="9">Unnamed protein product</fullName>
    </submittedName>
</protein>
<dbReference type="GO" id="GO:0015194">
    <property type="term" value="F:L-serine transmembrane transporter activity"/>
    <property type="evidence" value="ECO:0007669"/>
    <property type="project" value="TreeGrafter"/>
</dbReference>
<dbReference type="GO" id="GO:0015189">
    <property type="term" value="F:L-lysine transmembrane transporter activity"/>
    <property type="evidence" value="ECO:0007669"/>
    <property type="project" value="TreeGrafter"/>
</dbReference>
<feature type="transmembrane region" description="Helical" evidence="7">
    <location>
        <begin position="81"/>
        <end position="108"/>
    </location>
</feature>
<dbReference type="Pfam" id="PF01490">
    <property type="entry name" value="Aa_trans"/>
    <property type="match status" value="1"/>
</dbReference>
<dbReference type="PANTHER" id="PTHR22950">
    <property type="entry name" value="AMINO ACID TRANSPORTER"/>
    <property type="match status" value="1"/>
</dbReference>
<dbReference type="Proteomes" id="UP001165120">
    <property type="component" value="Unassembled WGS sequence"/>
</dbReference>
<feature type="transmembrane region" description="Helical" evidence="7">
    <location>
        <begin position="41"/>
        <end position="60"/>
    </location>
</feature>
<dbReference type="AlphaFoldDB" id="A0A9W6SVQ2"/>
<evidence type="ECO:0000256" key="6">
    <source>
        <dbReference type="SAM" id="MobiDB-lite"/>
    </source>
</evidence>
<keyword evidence="4 7" id="KW-1133">Transmembrane helix</keyword>
<evidence type="ECO:0000256" key="7">
    <source>
        <dbReference type="SAM" id="Phobius"/>
    </source>
</evidence>
<evidence type="ECO:0000256" key="2">
    <source>
        <dbReference type="ARBA" id="ARBA00008066"/>
    </source>
</evidence>
<dbReference type="InterPro" id="IPR013057">
    <property type="entry name" value="AA_transpt_TM"/>
</dbReference>
<evidence type="ECO:0000256" key="1">
    <source>
        <dbReference type="ARBA" id="ARBA00004141"/>
    </source>
</evidence>
<evidence type="ECO:0000313" key="9">
    <source>
        <dbReference type="EMBL" id="GME67974.1"/>
    </source>
</evidence>
<feature type="transmembrane region" description="Helical" evidence="7">
    <location>
        <begin position="283"/>
        <end position="301"/>
    </location>
</feature>
<feature type="transmembrane region" description="Helical" evidence="7">
    <location>
        <begin position="245"/>
        <end position="263"/>
    </location>
</feature>
<feature type="transmembrane region" description="Helical" evidence="7">
    <location>
        <begin position="16"/>
        <end position="35"/>
    </location>
</feature>
<feature type="transmembrane region" description="Helical" evidence="7">
    <location>
        <begin position="157"/>
        <end position="178"/>
    </location>
</feature>
<feature type="region of interest" description="Disordered" evidence="6">
    <location>
        <begin position="343"/>
        <end position="365"/>
    </location>
</feature>
<evidence type="ECO:0000256" key="4">
    <source>
        <dbReference type="ARBA" id="ARBA00022989"/>
    </source>
</evidence>
<sequence length="412" mass="45663">MPSQQSSPGSTIKSSVINLINTIIGAGLLAIPYSFKTDGVLLGVLILLFSGISSSFGLYLQGVSSKFLKKGDANFFTICSITYPSLSVLFDIAIAIQCFGVGLSYIILTGDLMPIVLPFGDYSKEELRLIYILLSVFIVVPLCYLKNLDSLKYTSIIALLAILYLTLFVYSMFFYSLFNGFQNIPDDKRGEINWIASEGFDKIFSTFSIGIFAFTGHQNMFSIINELNNKFSNLIQISKIISISMGLSFFLFLTVGLFGYLTYGDTINGNIILVYDDDLVSVKLGRILLVLMVLLSYPLMFHPARISFNNIIHWISVTFLKYDFTKDIVEAEGAINETSPLIRSGEEADTGNGGNDGIERESESDSKFGQVGKALPLPERRFLILTTFMLILSYFVAISLKSFELVLSLIVP</sequence>
<gene>
    <name evidence="9" type="ORF">Cboi02_000130600</name>
</gene>
<dbReference type="GO" id="GO:0000329">
    <property type="term" value="C:fungal-type vacuole membrane"/>
    <property type="evidence" value="ECO:0007669"/>
    <property type="project" value="TreeGrafter"/>
</dbReference>
<accession>A0A9W6SVQ2</accession>
<feature type="transmembrane region" description="Helical" evidence="7">
    <location>
        <begin position="203"/>
        <end position="224"/>
    </location>
</feature>
<evidence type="ECO:0000256" key="3">
    <source>
        <dbReference type="ARBA" id="ARBA00022692"/>
    </source>
</evidence>
<dbReference type="GO" id="GO:0005302">
    <property type="term" value="F:L-tyrosine transmembrane transporter activity"/>
    <property type="evidence" value="ECO:0007669"/>
    <property type="project" value="TreeGrafter"/>
</dbReference>
<keyword evidence="10" id="KW-1185">Reference proteome</keyword>
<dbReference type="PANTHER" id="PTHR22950:SF224">
    <property type="entry name" value="VACUOLAR AMINO ACID TRANSPORTER 7"/>
    <property type="match status" value="1"/>
</dbReference>
<keyword evidence="3 7" id="KW-0812">Transmembrane</keyword>
<evidence type="ECO:0000256" key="5">
    <source>
        <dbReference type="ARBA" id="ARBA00023136"/>
    </source>
</evidence>
<dbReference type="GO" id="GO:0061459">
    <property type="term" value="F:L-arginine transmembrane transporter activity"/>
    <property type="evidence" value="ECO:0007669"/>
    <property type="project" value="TreeGrafter"/>
</dbReference>
<feature type="domain" description="Amino acid transporter transmembrane" evidence="8">
    <location>
        <begin position="9"/>
        <end position="410"/>
    </location>
</feature>
<feature type="transmembrane region" description="Helical" evidence="7">
    <location>
        <begin position="128"/>
        <end position="145"/>
    </location>
</feature>